<dbReference type="SUPFAM" id="SSF51735">
    <property type="entry name" value="NAD(P)-binding Rossmann-fold domains"/>
    <property type="match status" value="1"/>
</dbReference>
<comment type="similarity">
    <text evidence="1">Belongs to the NmrA-type oxidoreductase family.</text>
</comment>
<gene>
    <name evidence="4" type="ORF">SLS60_003795</name>
</gene>
<evidence type="ECO:0000256" key="2">
    <source>
        <dbReference type="ARBA" id="ARBA00022857"/>
    </source>
</evidence>
<dbReference type="Gene3D" id="3.40.50.720">
    <property type="entry name" value="NAD(P)-binding Rossmann-like Domain"/>
    <property type="match status" value="1"/>
</dbReference>
<name>A0ABR3RPM5_9PLEO</name>
<keyword evidence="2" id="KW-0521">NADP</keyword>
<dbReference type="CDD" id="cd05251">
    <property type="entry name" value="NmrA_like_SDR_a"/>
    <property type="match status" value="1"/>
</dbReference>
<dbReference type="EMBL" id="JAKJXO020000004">
    <property type="protein sequence ID" value="KAL1606392.1"/>
    <property type="molecule type" value="Genomic_DNA"/>
</dbReference>
<evidence type="ECO:0000256" key="1">
    <source>
        <dbReference type="ARBA" id="ARBA00006328"/>
    </source>
</evidence>
<dbReference type="InterPro" id="IPR051164">
    <property type="entry name" value="NmrA-like_oxidored"/>
</dbReference>
<dbReference type="Proteomes" id="UP001521785">
    <property type="component" value="Unassembled WGS sequence"/>
</dbReference>
<protein>
    <recommendedName>
        <fullName evidence="3">NmrA-like domain-containing protein</fullName>
    </recommendedName>
</protein>
<dbReference type="InterPro" id="IPR036291">
    <property type="entry name" value="NAD(P)-bd_dom_sf"/>
</dbReference>
<accession>A0ABR3RPM5</accession>
<evidence type="ECO:0000313" key="4">
    <source>
        <dbReference type="EMBL" id="KAL1606392.1"/>
    </source>
</evidence>
<evidence type="ECO:0000259" key="3">
    <source>
        <dbReference type="Pfam" id="PF05368"/>
    </source>
</evidence>
<dbReference type="PANTHER" id="PTHR42748">
    <property type="entry name" value="NITROGEN METABOLITE REPRESSION PROTEIN NMRA FAMILY MEMBER"/>
    <property type="match status" value="1"/>
</dbReference>
<proteinExistence type="inferred from homology"/>
<dbReference type="InterPro" id="IPR008030">
    <property type="entry name" value="NmrA-like"/>
</dbReference>
<feature type="domain" description="NmrA-like" evidence="3">
    <location>
        <begin position="2"/>
        <end position="303"/>
    </location>
</feature>
<evidence type="ECO:0000313" key="5">
    <source>
        <dbReference type="Proteomes" id="UP001521785"/>
    </source>
</evidence>
<dbReference type="Pfam" id="PF05368">
    <property type="entry name" value="NmrA"/>
    <property type="match status" value="1"/>
</dbReference>
<sequence length="326" mass="35901">MAKILAVFGATGQQGSSVVQHVVQNPDLRAQYTIRALTRDINSASARSLQNKDIEVLSADVLDRASLDHALRGVHTVFAMTPPYTSPSAPQGPSALAFEFENGKRIADAALAAGVKFFIFSTLPSVREISHGKYTSVAPFDGKAKAEAYIRGLAESGMKSAFICPGAFMENFAAQRWSAPRKGEDGVWVLARPNGLGFRIPLIAAREDVGTFVGAVLRDGEKFKGRRVCAAEGRYTWEEVARCLGRSVGREVRFRQCSWEEWRGMAPFEGLKDFLEEVYRYPEEFGGYFGEGEEEGVRWAVESVGGKSELTSLEKFLEKYTFELGD</sequence>
<dbReference type="Gene3D" id="3.90.25.10">
    <property type="entry name" value="UDP-galactose 4-epimerase, domain 1"/>
    <property type="match status" value="1"/>
</dbReference>
<organism evidence="4 5">
    <name type="scientific">Paraconiothyrium brasiliense</name>
    <dbReference type="NCBI Taxonomy" id="300254"/>
    <lineage>
        <taxon>Eukaryota</taxon>
        <taxon>Fungi</taxon>
        <taxon>Dikarya</taxon>
        <taxon>Ascomycota</taxon>
        <taxon>Pezizomycotina</taxon>
        <taxon>Dothideomycetes</taxon>
        <taxon>Pleosporomycetidae</taxon>
        <taxon>Pleosporales</taxon>
        <taxon>Massarineae</taxon>
        <taxon>Didymosphaeriaceae</taxon>
        <taxon>Paraconiothyrium</taxon>
    </lineage>
</organism>
<dbReference type="PANTHER" id="PTHR42748:SF11">
    <property type="entry name" value="NMRA-LIKE DOMAIN-CONTAINING PROTEIN"/>
    <property type="match status" value="1"/>
</dbReference>
<keyword evidence="5" id="KW-1185">Reference proteome</keyword>
<comment type="caution">
    <text evidence="4">The sequence shown here is derived from an EMBL/GenBank/DDBJ whole genome shotgun (WGS) entry which is preliminary data.</text>
</comment>
<reference evidence="4 5" key="1">
    <citation type="submission" date="2024-02" db="EMBL/GenBank/DDBJ databases">
        <title>De novo assembly and annotation of 12 fungi associated with fruit tree decline syndrome in Ontario, Canada.</title>
        <authorList>
            <person name="Sulman M."/>
            <person name="Ellouze W."/>
            <person name="Ilyukhin E."/>
        </authorList>
    </citation>
    <scope>NUCLEOTIDE SEQUENCE [LARGE SCALE GENOMIC DNA]</scope>
    <source>
        <strain evidence="4 5">M42-189</strain>
    </source>
</reference>